<gene>
    <name evidence="3" type="ORF">ETU37_20670</name>
</gene>
<dbReference type="OrthoDB" id="3787288at2"/>
<evidence type="ECO:0000256" key="1">
    <source>
        <dbReference type="SAM" id="MobiDB-lite"/>
    </source>
</evidence>
<feature type="compositionally biased region" description="Basic and acidic residues" evidence="1">
    <location>
        <begin position="15"/>
        <end position="34"/>
    </location>
</feature>
<dbReference type="EMBL" id="SDPU01000035">
    <property type="protein sequence ID" value="RYU09475.1"/>
    <property type="molecule type" value="Genomic_DNA"/>
</dbReference>
<evidence type="ECO:0000313" key="4">
    <source>
        <dbReference type="Proteomes" id="UP000291189"/>
    </source>
</evidence>
<dbReference type="Pfam" id="PF03861">
    <property type="entry name" value="ANTAR"/>
    <property type="match status" value="1"/>
</dbReference>
<evidence type="ECO:0000313" key="3">
    <source>
        <dbReference type="EMBL" id="RYU09475.1"/>
    </source>
</evidence>
<dbReference type="InterPro" id="IPR005561">
    <property type="entry name" value="ANTAR"/>
</dbReference>
<dbReference type="AlphaFoldDB" id="A0A4Q5IX03"/>
<dbReference type="SUPFAM" id="SSF52172">
    <property type="entry name" value="CheY-like"/>
    <property type="match status" value="1"/>
</dbReference>
<reference evidence="3 4" key="1">
    <citation type="submission" date="2019-01" db="EMBL/GenBank/DDBJ databases">
        <title>Nocardioides guangzhouensis sp. nov., an actinobacterium isolated from soil.</title>
        <authorList>
            <person name="Fu Y."/>
            <person name="Cai Y."/>
            <person name="Lin Z."/>
            <person name="Chen P."/>
        </authorList>
    </citation>
    <scope>NUCLEOTIDE SEQUENCE [LARGE SCALE GENOMIC DNA]</scope>
    <source>
        <strain evidence="3 4">NBRC 105384</strain>
    </source>
</reference>
<dbReference type="Proteomes" id="UP000291189">
    <property type="component" value="Unassembled WGS sequence"/>
</dbReference>
<organism evidence="3 4">
    <name type="scientific">Nocardioides iriomotensis</name>
    <dbReference type="NCBI Taxonomy" id="715784"/>
    <lineage>
        <taxon>Bacteria</taxon>
        <taxon>Bacillati</taxon>
        <taxon>Actinomycetota</taxon>
        <taxon>Actinomycetes</taxon>
        <taxon>Propionibacteriales</taxon>
        <taxon>Nocardioidaceae</taxon>
        <taxon>Nocardioides</taxon>
    </lineage>
</organism>
<protein>
    <submittedName>
        <fullName evidence="3">ANTAR domain-containing protein</fullName>
    </submittedName>
</protein>
<sequence>MPGPAPCGSRPRPCPSERRRAVSRHEESRRELDDVRRKVDDLHSALETRHTIGLAQGLLMARYDLTTEQAFEYLRRSSQDGNVKLWRLADRVVGDWHAVGCRMDDFHPALDDGESA</sequence>
<dbReference type="InterPro" id="IPR011006">
    <property type="entry name" value="CheY-like_superfamily"/>
</dbReference>
<name>A0A4Q5IX03_9ACTN</name>
<evidence type="ECO:0000259" key="2">
    <source>
        <dbReference type="PROSITE" id="PS50921"/>
    </source>
</evidence>
<dbReference type="InterPro" id="IPR036388">
    <property type="entry name" value="WH-like_DNA-bd_sf"/>
</dbReference>
<dbReference type="Gene3D" id="1.10.10.10">
    <property type="entry name" value="Winged helix-like DNA-binding domain superfamily/Winged helix DNA-binding domain"/>
    <property type="match status" value="1"/>
</dbReference>
<accession>A0A4Q5IX03</accession>
<dbReference type="SMART" id="SM01012">
    <property type="entry name" value="ANTAR"/>
    <property type="match status" value="1"/>
</dbReference>
<proteinExistence type="predicted"/>
<dbReference type="PROSITE" id="PS50921">
    <property type="entry name" value="ANTAR"/>
    <property type="match status" value="1"/>
</dbReference>
<feature type="region of interest" description="Disordered" evidence="1">
    <location>
        <begin position="1"/>
        <end position="34"/>
    </location>
</feature>
<dbReference type="GO" id="GO:0003723">
    <property type="term" value="F:RNA binding"/>
    <property type="evidence" value="ECO:0007669"/>
    <property type="project" value="InterPro"/>
</dbReference>
<feature type="compositionally biased region" description="Low complexity" evidence="1">
    <location>
        <begin position="1"/>
        <end position="11"/>
    </location>
</feature>
<keyword evidence="4" id="KW-1185">Reference proteome</keyword>
<feature type="domain" description="ANTAR" evidence="2">
    <location>
        <begin position="32"/>
        <end position="93"/>
    </location>
</feature>
<comment type="caution">
    <text evidence="3">The sequence shown here is derived from an EMBL/GenBank/DDBJ whole genome shotgun (WGS) entry which is preliminary data.</text>
</comment>